<name>A0ABQ4XC00_9ASTR</name>
<comment type="caution">
    <text evidence="1">The sequence shown here is derived from an EMBL/GenBank/DDBJ whole genome shotgun (WGS) entry which is preliminary data.</text>
</comment>
<dbReference type="EMBL" id="BQNB010009385">
    <property type="protein sequence ID" value="GJS62799.1"/>
    <property type="molecule type" value="Genomic_DNA"/>
</dbReference>
<accession>A0ABQ4XC00</accession>
<sequence>MRITRGNDPLNLTVYLNFRLRMLGFGEWLEVHALASKKSSKSIDSLLQSLKSKFQWVLNQAKNLGLPPPPALATFGITAEDKKRKSNETLKEVFVKERIDVDGTQRNITPPSGVVGKEEFHITSIIQLIRLLKRINLDSPEAREMYKIMKIEIESRDDVNKAKEIVRTNSDGLGT</sequence>
<keyword evidence="2" id="KW-1185">Reference proteome</keyword>
<reference evidence="1" key="2">
    <citation type="submission" date="2022-01" db="EMBL/GenBank/DDBJ databases">
        <authorList>
            <person name="Yamashiro T."/>
            <person name="Shiraishi A."/>
            <person name="Satake H."/>
            <person name="Nakayama K."/>
        </authorList>
    </citation>
    <scope>NUCLEOTIDE SEQUENCE</scope>
</reference>
<dbReference type="Proteomes" id="UP001151760">
    <property type="component" value="Unassembled WGS sequence"/>
</dbReference>
<protein>
    <submittedName>
        <fullName evidence="1">Uncharacterized protein</fullName>
    </submittedName>
</protein>
<organism evidence="1 2">
    <name type="scientific">Tanacetum coccineum</name>
    <dbReference type="NCBI Taxonomy" id="301880"/>
    <lineage>
        <taxon>Eukaryota</taxon>
        <taxon>Viridiplantae</taxon>
        <taxon>Streptophyta</taxon>
        <taxon>Embryophyta</taxon>
        <taxon>Tracheophyta</taxon>
        <taxon>Spermatophyta</taxon>
        <taxon>Magnoliopsida</taxon>
        <taxon>eudicotyledons</taxon>
        <taxon>Gunneridae</taxon>
        <taxon>Pentapetalae</taxon>
        <taxon>asterids</taxon>
        <taxon>campanulids</taxon>
        <taxon>Asterales</taxon>
        <taxon>Asteraceae</taxon>
        <taxon>Asteroideae</taxon>
        <taxon>Anthemideae</taxon>
        <taxon>Anthemidinae</taxon>
        <taxon>Tanacetum</taxon>
    </lineage>
</organism>
<reference evidence="1" key="1">
    <citation type="journal article" date="2022" name="Int. J. Mol. Sci.">
        <title>Draft Genome of Tanacetum Coccineum: Genomic Comparison of Closely Related Tanacetum-Family Plants.</title>
        <authorList>
            <person name="Yamashiro T."/>
            <person name="Shiraishi A."/>
            <person name="Nakayama K."/>
            <person name="Satake H."/>
        </authorList>
    </citation>
    <scope>NUCLEOTIDE SEQUENCE</scope>
</reference>
<gene>
    <name evidence="1" type="ORF">Tco_0677363</name>
</gene>
<evidence type="ECO:0000313" key="1">
    <source>
        <dbReference type="EMBL" id="GJS62799.1"/>
    </source>
</evidence>
<proteinExistence type="predicted"/>
<evidence type="ECO:0000313" key="2">
    <source>
        <dbReference type="Proteomes" id="UP001151760"/>
    </source>
</evidence>